<accession>A0A8J7L9V8</accession>
<comment type="catalytic activity">
    <reaction evidence="18">
        <text>cholesterol + NADH + O2 + H(+) = 7-dehydrocholesterol + NAD(+) + 2 H2O</text>
        <dbReference type="Rhea" id="RHEA:51644"/>
        <dbReference type="ChEBI" id="CHEBI:15377"/>
        <dbReference type="ChEBI" id="CHEBI:15378"/>
        <dbReference type="ChEBI" id="CHEBI:15379"/>
        <dbReference type="ChEBI" id="CHEBI:16113"/>
        <dbReference type="ChEBI" id="CHEBI:17759"/>
        <dbReference type="ChEBI" id="CHEBI:57540"/>
        <dbReference type="ChEBI" id="CHEBI:57945"/>
        <dbReference type="EC" id="1.14.19.21"/>
    </reaction>
    <physiologicalReaction direction="left-to-right" evidence="18">
        <dbReference type="Rhea" id="RHEA:51645"/>
    </physiologicalReaction>
</comment>
<comment type="subcellular location">
    <subcellularLocation>
        <location evidence="2">Membrane</location>
    </subcellularLocation>
</comment>
<evidence type="ECO:0000313" key="21">
    <source>
        <dbReference type="EMBL" id="MBH8561906.1"/>
    </source>
</evidence>
<feature type="domain" description="Rieske" evidence="20">
    <location>
        <begin position="15"/>
        <end position="118"/>
    </location>
</feature>
<evidence type="ECO:0000256" key="2">
    <source>
        <dbReference type="ARBA" id="ARBA00004370"/>
    </source>
</evidence>
<name>A0A8J7L9V8_9NOST</name>
<keyword evidence="22" id="KW-1185">Reference proteome</keyword>
<dbReference type="Gene3D" id="3.90.380.10">
    <property type="entry name" value="Naphthalene 1,2-dioxygenase Alpha Subunit, Chain A, domain 1"/>
    <property type="match status" value="1"/>
</dbReference>
<dbReference type="GO" id="GO:0051213">
    <property type="term" value="F:dioxygenase activity"/>
    <property type="evidence" value="ECO:0007669"/>
    <property type="project" value="UniProtKB-KW"/>
</dbReference>
<dbReference type="InterPro" id="IPR045605">
    <property type="entry name" value="KshA-like_C"/>
</dbReference>
<dbReference type="GO" id="GO:0005737">
    <property type="term" value="C:cytoplasm"/>
    <property type="evidence" value="ECO:0007669"/>
    <property type="project" value="TreeGrafter"/>
</dbReference>
<dbReference type="InterPro" id="IPR050584">
    <property type="entry name" value="Cholesterol_7-desaturase"/>
</dbReference>
<evidence type="ECO:0000256" key="16">
    <source>
        <dbReference type="ARBA" id="ARBA00030944"/>
    </source>
</evidence>
<keyword evidence="12" id="KW-0753">Steroid metabolism</keyword>
<keyword evidence="11" id="KW-0472">Membrane</keyword>
<evidence type="ECO:0000256" key="7">
    <source>
        <dbReference type="ARBA" id="ARBA00022989"/>
    </source>
</evidence>
<keyword evidence="10" id="KW-0411">Iron-sulfur</keyword>
<keyword evidence="4" id="KW-0812">Transmembrane</keyword>
<keyword evidence="7" id="KW-1133">Transmembrane helix</keyword>
<reference evidence="21 22" key="1">
    <citation type="journal article" date="2021" name="Int. J. Syst. Evol. Microbiol.">
        <title>Amazonocrinis nigriterrae gen. nov., sp. nov., Atlanticothrix silvestris gen. nov., sp. nov. and Dendronalium phyllosphericum gen. nov., sp. nov., nostocacean cyanobacteria from Brazilian environments.</title>
        <authorList>
            <person name="Alvarenga D.O."/>
            <person name="Andreote A.P.D."/>
            <person name="Branco L.H.Z."/>
            <person name="Delbaje E."/>
            <person name="Cruz R.B."/>
            <person name="Varani A.M."/>
            <person name="Fiore M.F."/>
        </authorList>
    </citation>
    <scope>NUCLEOTIDE SEQUENCE [LARGE SCALE GENOMIC DNA]</scope>
    <source>
        <strain evidence="21 22">CENA67</strain>
    </source>
</reference>
<evidence type="ECO:0000256" key="11">
    <source>
        <dbReference type="ARBA" id="ARBA00023136"/>
    </source>
</evidence>
<evidence type="ECO:0000256" key="8">
    <source>
        <dbReference type="ARBA" id="ARBA00023002"/>
    </source>
</evidence>
<dbReference type="EC" id="1.14.19.21" evidence="15"/>
<keyword evidence="5" id="KW-0001">2Fe-2S</keyword>
<evidence type="ECO:0000256" key="19">
    <source>
        <dbReference type="ARBA" id="ARBA00049548"/>
    </source>
</evidence>
<organism evidence="21 22">
    <name type="scientific">Amazonocrinis nigriterrae CENA67</name>
    <dbReference type="NCBI Taxonomy" id="2794033"/>
    <lineage>
        <taxon>Bacteria</taxon>
        <taxon>Bacillati</taxon>
        <taxon>Cyanobacteriota</taxon>
        <taxon>Cyanophyceae</taxon>
        <taxon>Nostocales</taxon>
        <taxon>Nostocaceae</taxon>
        <taxon>Amazonocrinis</taxon>
        <taxon>Amazonocrinis nigriterrae</taxon>
    </lineage>
</organism>
<gene>
    <name evidence="21" type="ORF">I8748_06910</name>
</gene>
<keyword evidence="9" id="KW-0408">Iron</keyword>
<dbReference type="AlphaFoldDB" id="A0A8J7L9V8"/>
<evidence type="ECO:0000256" key="1">
    <source>
        <dbReference type="ARBA" id="ARBA00001962"/>
    </source>
</evidence>
<dbReference type="InterPro" id="IPR017941">
    <property type="entry name" value="Rieske_2Fe-2S"/>
</dbReference>
<evidence type="ECO:0000256" key="3">
    <source>
        <dbReference type="ARBA" id="ARBA00004972"/>
    </source>
</evidence>
<dbReference type="EMBL" id="JAECZC010000008">
    <property type="protein sequence ID" value="MBH8561906.1"/>
    <property type="molecule type" value="Genomic_DNA"/>
</dbReference>
<evidence type="ECO:0000256" key="15">
    <source>
        <dbReference type="ARBA" id="ARBA00026095"/>
    </source>
</evidence>
<comment type="cofactor">
    <cofactor evidence="1">
        <name>Fe cation</name>
        <dbReference type="ChEBI" id="CHEBI:24875"/>
    </cofactor>
</comment>
<comment type="pathway">
    <text evidence="3">Hormone biosynthesis.</text>
</comment>
<dbReference type="GO" id="GO:0046872">
    <property type="term" value="F:metal ion binding"/>
    <property type="evidence" value="ECO:0007669"/>
    <property type="project" value="UniProtKB-KW"/>
</dbReference>
<comment type="caution">
    <text evidence="21">The sequence shown here is derived from an EMBL/GenBank/DDBJ whole genome shotgun (WGS) entry which is preliminary data.</text>
</comment>
<evidence type="ECO:0000259" key="20">
    <source>
        <dbReference type="PROSITE" id="PS51296"/>
    </source>
</evidence>
<evidence type="ECO:0000256" key="18">
    <source>
        <dbReference type="ARBA" id="ARBA00047853"/>
    </source>
</evidence>
<comment type="similarity">
    <text evidence="14">Belongs to the cholesterol 7-desaturase family.</text>
</comment>
<evidence type="ECO:0000256" key="17">
    <source>
        <dbReference type="ARBA" id="ARBA00046982"/>
    </source>
</evidence>
<evidence type="ECO:0000256" key="4">
    <source>
        <dbReference type="ARBA" id="ARBA00022692"/>
    </source>
</evidence>
<dbReference type="GO" id="GO:0004497">
    <property type="term" value="F:monooxygenase activity"/>
    <property type="evidence" value="ECO:0007669"/>
    <property type="project" value="UniProtKB-ARBA"/>
</dbReference>
<dbReference type="GO" id="GO:0016020">
    <property type="term" value="C:membrane"/>
    <property type="evidence" value="ECO:0007669"/>
    <property type="project" value="UniProtKB-SubCell"/>
</dbReference>
<comment type="subunit">
    <text evidence="17">Homotrimer. The two-component system 3-ketosteroid-9-alpha-monooxygenase is composed of an oxygenase component KshA and a reductase component KshB.</text>
</comment>
<evidence type="ECO:0000256" key="12">
    <source>
        <dbReference type="ARBA" id="ARBA00023221"/>
    </source>
</evidence>
<dbReference type="Pfam" id="PF19298">
    <property type="entry name" value="KshA_C"/>
    <property type="match status" value="1"/>
</dbReference>
<keyword evidence="12" id="KW-0443">Lipid metabolism</keyword>
<keyword evidence="6" id="KW-0479">Metal-binding</keyword>
<evidence type="ECO:0000256" key="6">
    <source>
        <dbReference type="ARBA" id="ARBA00022723"/>
    </source>
</evidence>
<dbReference type="InterPro" id="IPR036922">
    <property type="entry name" value="Rieske_2Fe-2S_sf"/>
</dbReference>
<evidence type="ECO:0000256" key="5">
    <source>
        <dbReference type="ARBA" id="ARBA00022714"/>
    </source>
</evidence>
<proteinExistence type="inferred from homology"/>
<evidence type="ECO:0000256" key="9">
    <source>
        <dbReference type="ARBA" id="ARBA00023004"/>
    </source>
</evidence>
<evidence type="ECO:0000313" key="22">
    <source>
        <dbReference type="Proteomes" id="UP000632766"/>
    </source>
</evidence>
<dbReference type="Pfam" id="PF00355">
    <property type="entry name" value="Rieske"/>
    <property type="match status" value="1"/>
</dbReference>
<dbReference type="SUPFAM" id="SSF50022">
    <property type="entry name" value="ISP domain"/>
    <property type="match status" value="1"/>
</dbReference>
<dbReference type="PROSITE" id="PS51296">
    <property type="entry name" value="RIESKE"/>
    <property type="match status" value="1"/>
</dbReference>
<keyword evidence="8" id="KW-0560">Oxidoreductase</keyword>
<dbReference type="CDD" id="cd03469">
    <property type="entry name" value="Rieske_RO_Alpha_N"/>
    <property type="match status" value="1"/>
</dbReference>
<dbReference type="Gene3D" id="2.102.10.10">
    <property type="entry name" value="Rieske [2Fe-2S] iron-sulphur domain"/>
    <property type="match status" value="1"/>
</dbReference>
<dbReference type="GO" id="GO:0051537">
    <property type="term" value="F:2 iron, 2 sulfur cluster binding"/>
    <property type="evidence" value="ECO:0007669"/>
    <property type="project" value="UniProtKB-KW"/>
</dbReference>
<protein>
    <recommendedName>
        <fullName evidence="15">cholesterol 7-desaturase</fullName>
        <ecNumber evidence="15">1.14.19.21</ecNumber>
    </recommendedName>
    <alternativeName>
        <fullName evidence="16">Rieske-type oxygenase</fullName>
    </alternativeName>
</protein>
<dbReference type="SUPFAM" id="SSF55961">
    <property type="entry name" value="Bet v1-like"/>
    <property type="match status" value="1"/>
</dbReference>
<comment type="pathway">
    <text evidence="13">Steroid hormone biosynthesis; dafachronic acid biosynthesis.</text>
</comment>
<dbReference type="PANTHER" id="PTHR21266">
    <property type="entry name" value="IRON-SULFUR DOMAIN CONTAINING PROTEIN"/>
    <property type="match status" value="1"/>
</dbReference>
<dbReference type="GO" id="GO:0170056">
    <property type="term" value="F:cholesterol 7-desaturase [NAD(P)H] activity"/>
    <property type="evidence" value="ECO:0007669"/>
    <property type="project" value="UniProtKB-EC"/>
</dbReference>
<evidence type="ECO:0000256" key="14">
    <source>
        <dbReference type="ARBA" id="ARBA00025729"/>
    </source>
</evidence>
<dbReference type="GO" id="GO:0008203">
    <property type="term" value="P:cholesterol metabolic process"/>
    <property type="evidence" value="ECO:0007669"/>
    <property type="project" value="InterPro"/>
</dbReference>
<dbReference type="PANTHER" id="PTHR21266:SF32">
    <property type="entry name" value="CHOLESTEROL 7-DESATURASE NVD"/>
    <property type="match status" value="1"/>
</dbReference>
<evidence type="ECO:0000256" key="13">
    <source>
        <dbReference type="ARBA" id="ARBA00025712"/>
    </source>
</evidence>
<keyword evidence="21" id="KW-0223">Dioxygenase</keyword>
<evidence type="ECO:0000256" key="10">
    <source>
        <dbReference type="ARBA" id="ARBA00023014"/>
    </source>
</evidence>
<dbReference type="Proteomes" id="UP000632766">
    <property type="component" value="Unassembled WGS sequence"/>
</dbReference>
<dbReference type="RefSeq" id="WP_198123903.1">
    <property type="nucleotide sequence ID" value="NZ_JAECZC010000008.1"/>
</dbReference>
<comment type="catalytic activity">
    <reaction evidence="19">
        <text>cholesterol + NADPH + O2 + H(+) = 7-dehydrocholesterol + NADP(+) + 2 H2O</text>
        <dbReference type="Rhea" id="RHEA:45024"/>
        <dbReference type="ChEBI" id="CHEBI:15377"/>
        <dbReference type="ChEBI" id="CHEBI:15378"/>
        <dbReference type="ChEBI" id="CHEBI:15379"/>
        <dbReference type="ChEBI" id="CHEBI:16113"/>
        <dbReference type="ChEBI" id="CHEBI:17759"/>
        <dbReference type="ChEBI" id="CHEBI:57783"/>
        <dbReference type="ChEBI" id="CHEBI:58349"/>
        <dbReference type="EC" id="1.14.19.21"/>
    </reaction>
    <physiologicalReaction direction="left-to-right" evidence="19">
        <dbReference type="Rhea" id="RHEA:45025"/>
    </physiologicalReaction>
</comment>
<sequence>MKQLFSPFLSFPHGWFCIGYSHELPPKKVKPVYYFGKHLVLFRTENGAVKLFDAHCPHLGAHLGYGGKVTGENIQCPFHGWCFNQHGECNNIPYTDKIPARARIHTWPVKEVNGLIMVYYHSQGKLPDWEIPELPEYTSKNWTPLSPTIRRKSTTLAQEIGEGSIVDTAHFSCLHPYTFHSIKGEGLTINGQSLSYKMYPEYNLSGVAKILNIEGKTSIEFTSYGLGCIVVRSCSQSLMEIKTLTMFLLTPIDQNYIDFHFLVSIKKIVNQPITFLLEQFTRNSAVQTLQEDIQIWENKVYRPHPLLCEGDGPIAQYRRWASQFYVQDSATLKIPVQQS</sequence>